<organism evidence="9 10">
    <name type="scientific">Saccharopolyspora terrae</name>
    <dbReference type="NCBI Taxonomy" id="2530384"/>
    <lineage>
        <taxon>Bacteria</taxon>
        <taxon>Bacillati</taxon>
        <taxon>Actinomycetota</taxon>
        <taxon>Actinomycetes</taxon>
        <taxon>Pseudonocardiales</taxon>
        <taxon>Pseudonocardiaceae</taxon>
        <taxon>Saccharopolyspora</taxon>
    </lineage>
</organism>
<sequence length="288" mass="31473">MVEPRGRFALAVLFGRSRPGRRGSRRIRGVTADEAASTHGHNLVKSADRALIILELLSRGRHRLSDIAETLRLPLSSVHGLLGTLVHRGFAEFDPTTRTYGLGLKAWTVGQGYTGHRDIVGLALPLMERLAQQTGETVQLSRLDGIENVYIAIAESPQPMKLVSAVGMRLPAHSVALGKALLAGLSDDEVVARYEDVELERFTNNTITALPQLLAQLAEVRRDGYAVDDEEYIIGCRCLAVPIRDHAGEVVAGMSVSAPTPRCGENWTEETRAPLTEVVDAVHRQLRH</sequence>
<evidence type="ECO:0000256" key="2">
    <source>
        <dbReference type="ARBA" id="ARBA00023015"/>
    </source>
</evidence>
<dbReference type="InterPro" id="IPR036388">
    <property type="entry name" value="WH-like_DNA-bd_sf"/>
</dbReference>
<feature type="domain" description="HTH iclR-type" evidence="7">
    <location>
        <begin position="44"/>
        <end position="104"/>
    </location>
</feature>
<evidence type="ECO:0000313" key="9">
    <source>
        <dbReference type="EMBL" id="TDD04240.1"/>
    </source>
</evidence>
<dbReference type="SUPFAM" id="SSF55781">
    <property type="entry name" value="GAF domain-like"/>
    <property type="match status" value="1"/>
</dbReference>
<keyword evidence="3" id="KW-0238">DNA-binding</keyword>
<dbReference type="PANTHER" id="PTHR30136">
    <property type="entry name" value="HELIX-TURN-HELIX TRANSCRIPTIONAL REGULATOR, ICLR FAMILY"/>
    <property type="match status" value="1"/>
</dbReference>
<dbReference type="GO" id="GO:0003677">
    <property type="term" value="F:DNA binding"/>
    <property type="evidence" value="ECO:0007669"/>
    <property type="project" value="UniProtKB-KW"/>
</dbReference>
<evidence type="ECO:0000256" key="5">
    <source>
        <dbReference type="ARBA" id="ARBA00058938"/>
    </source>
</evidence>
<evidence type="ECO:0000256" key="4">
    <source>
        <dbReference type="ARBA" id="ARBA00023163"/>
    </source>
</evidence>
<dbReference type="GO" id="GO:0003700">
    <property type="term" value="F:DNA-binding transcription factor activity"/>
    <property type="evidence" value="ECO:0007669"/>
    <property type="project" value="TreeGrafter"/>
</dbReference>
<keyword evidence="10" id="KW-1185">Reference proteome</keyword>
<evidence type="ECO:0000313" key="10">
    <source>
        <dbReference type="Proteomes" id="UP000295674"/>
    </source>
</evidence>
<dbReference type="GO" id="GO:0045892">
    <property type="term" value="P:negative regulation of DNA-templated transcription"/>
    <property type="evidence" value="ECO:0007669"/>
    <property type="project" value="TreeGrafter"/>
</dbReference>
<keyword evidence="2" id="KW-0805">Transcription regulation</keyword>
<dbReference type="Gene3D" id="3.30.450.40">
    <property type="match status" value="1"/>
</dbReference>
<gene>
    <name evidence="9" type="ORF">E1181_18470</name>
</gene>
<dbReference type="EMBL" id="SMKS01000032">
    <property type="protein sequence ID" value="TDD04240.1"/>
    <property type="molecule type" value="Genomic_DNA"/>
</dbReference>
<dbReference type="InterPro" id="IPR036390">
    <property type="entry name" value="WH_DNA-bd_sf"/>
</dbReference>
<comment type="caution">
    <text evidence="9">The sequence shown here is derived from an EMBL/GenBank/DDBJ whole genome shotgun (WGS) entry which is preliminary data.</text>
</comment>
<dbReference type="AlphaFoldDB" id="A0A4R4VV70"/>
<keyword evidence="1" id="KW-0319">Glycerol metabolism</keyword>
<dbReference type="Gene3D" id="1.10.10.10">
    <property type="entry name" value="Winged helix-like DNA-binding domain superfamily/Winged helix DNA-binding domain"/>
    <property type="match status" value="1"/>
</dbReference>
<evidence type="ECO:0000259" key="8">
    <source>
        <dbReference type="PROSITE" id="PS51078"/>
    </source>
</evidence>
<dbReference type="SMART" id="SM00346">
    <property type="entry name" value="HTH_ICLR"/>
    <property type="match status" value="1"/>
</dbReference>
<dbReference type="FunFam" id="1.10.10.10:FF:000056">
    <property type="entry name" value="IclR family transcriptional regulator"/>
    <property type="match status" value="1"/>
</dbReference>
<dbReference type="Pfam" id="PF09339">
    <property type="entry name" value="HTH_IclR"/>
    <property type="match status" value="1"/>
</dbReference>
<dbReference type="InterPro" id="IPR029016">
    <property type="entry name" value="GAF-like_dom_sf"/>
</dbReference>
<feature type="domain" description="IclR-ED" evidence="8">
    <location>
        <begin position="105"/>
        <end position="288"/>
    </location>
</feature>
<proteinExistence type="predicted"/>
<name>A0A4R4VV70_9PSEU</name>
<dbReference type="GO" id="GO:0006071">
    <property type="term" value="P:glycerol metabolic process"/>
    <property type="evidence" value="ECO:0007669"/>
    <property type="project" value="UniProtKB-KW"/>
</dbReference>
<dbReference type="PROSITE" id="PS51078">
    <property type="entry name" value="ICLR_ED"/>
    <property type="match status" value="1"/>
</dbReference>
<protein>
    <recommendedName>
        <fullName evidence="6">Glycerol operon regulatory protein</fullName>
    </recommendedName>
</protein>
<dbReference type="Pfam" id="PF01614">
    <property type="entry name" value="IclR_C"/>
    <property type="match status" value="1"/>
</dbReference>
<evidence type="ECO:0000259" key="7">
    <source>
        <dbReference type="PROSITE" id="PS51077"/>
    </source>
</evidence>
<evidence type="ECO:0000256" key="6">
    <source>
        <dbReference type="ARBA" id="ARBA00070406"/>
    </source>
</evidence>
<dbReference type="PANTHER" id="PTHR30136:SF35">
    <property type="entry name" value="HTH-TYPE TRANSCRIPTIONAL REGULATOR RV1719"/>
    <property type="match status" value="1"/>
</dbReference>
<dbReference type="PROSITE" id="PS51077">
    <property type="entry name" value="HTH_ICLR"/>
    <property type="match status" value="1"/>
</dbReference>
<dbReference type="InterPro" id="IPR014757">
    <property type="entry name" value="Tscrpt_reg_IclR_C"/>
</dbReference>
<evidence type="ECO:0000256" key="3">
    <source>
        <dbReference type="ARBA" id="ARBA00023125"/>
    </source>
</evidence>
<dbReference type="OrthoDB" id="9000968at2"/>
<reference evidence="9 10" key="1">
    <citation type="submission" date="2019-03" db="EMBL/GenBank/DDBJ databases">
        <title>Draft genome sequences of novel Actinobacteria.</title>
        <authorList>
            <person name="Sahin N."/>
            <person name="Ay H."/>
            <person name="Saygin H."/>
        </authorList>
    </citation>
    <scope>NUCLEOTIDE SEQUENCE [LARGE SCALE GENOMIC DNA]</scope>
    <source>
        <strain evidence="9 10">16K309</strain>
    </source>
</reference>
<dbReference type="InterPro" id="IPR050707">
    <property type="entry name" value="HTH_MetabolicPath_Reg"/>
</dbReference>
<dbReference type="Proteomes" id="UP000295674">
    <property type="component" value="Unassembled WGS sequence"/>
</dbReference>
<accession>A0A4R4VV70</accession>
<keyword evidence="4" id="KW-0804">Transcription</keyword>
<dbReference type="InterPro" id="IPR005471">
    <property type="entry name" value="Tscrpt_reg_IclR_N"/>
</dbReference>
<dbReference type="SUPFAM" id="SSF46785">
    <property type="entry name" value="Winged helix' DNA-binding domain"/>
    <property type="match status" value="1"/>
</dbReference>
<evidence type="ECO:0000256" key="1">
    <source>
        <dbReference type="ARBA" id="ARBA00022798"/>
    </source>
</evidence>
<comment type="function">
    <text evidence="5">May be an activator protein for the gylABX operon.</text>
</comment>